<proteinExistence type="predicted"/>
<dbReference type="PROSITE" id="PS50977">
    <property type="entry name" value="HTH_TETR_2"/>
    <property type="match status" value="1"/>
</dbReference>
<protein>
    <submittedName>
        <fullName evidence="6">Transcriptional regulator, TetR family</fullName>
    </submittedName>
</protein>
<keyword evidence="3" id="KW-0804">Transcription</keyword>
<dbReference type="GO" id="GO:0003700">
    <property type="term" value="F:DNA-binding transcription factor activity"/>
    <property type="evidence" value="ECO:0007669"/>
    <property type="project" value="InterPro"/>
</dbReference>
<dbReference type="InterPro" id="IPR023772">
    <property type="entry name" value="DNA-bd_HTH_TetR-type_CS"/>
</dbReference>
<dbReference type="PROSITE" id="PS01081">
    <property type="entry name" value="HTH_TETR_1"/>
    <property type="match status" value="1"/>
</dbReference>
<evidence type="ECO:0000256" key="3">
    <source>
        <dbReference type="ARBA" id="ARBA00023163"/>
    </source>
</evidence>
<dbReference type="PANTHER" id="PTHR47506:SF1">
    <property type="entry name" value="HTH-TYPE TRANSCRIPTIONAL REGULATOR YJDC"/>
    <property type="match status" value="1"/>
</dbReference>
<dbReference type="EMBL" id="FOQO01000001">
    <property type="protein sequence ID" value="SFH88097.1"/>
    <property type="molecule type" value="Genomic_DNA"/>
</dbReference>
<dbReference type="Pfam" id="PF08360">
    <property type="entry name" value="TetR_C_5"/>
    <property type="match status" value="1"/>
</dbReference>
<name>A0A1I3DMZ3_9SPHI</name>
<feature type="DNA-binding region" description="H-T-H motif" evidence="4">
    <location>
        <begin position="26"/>
        <end position="45"/>
    </location>
</feature>
<dbReference type="PRINTS" id="PR00455">
    <property type="entry name" value="HTHTETR"/>
</dbReference>
<dbReference type="InterPro" id="IPR013571">
    <property type="entry name" value="Tscrpt_reg_QacR_C"/>
</dbReference>
<reference evidence="6 7" key="1">
    <citation type="submission" date="2016-10" db="EMBL/GenBank/DDBJ databases">
        <authorList>
            <person name="de Groot N.N."/>
        </authorList>
    </citation>
    <scope>NUCLEOTIDE SEQUENCE [LARGE SCALE GENOMIC DNA]</scope>
    <source>
        <strain evidence="6 7">RK1</strain>
    </source>
</reference>
<dbReference type="Gene3D" id="1.10.357.10">
    <property type="entry name" value="Tetracycline Repressor, domain 2"/>
    <property type="match status" value="1"/>
</dbReference>
<keyword evidence="2 4" id="KW-0238">DNA-binding</keyword>
<keyword evidence="1" id="KW-0805">Transcription regulation</keyword>
<dbReference type="Gene3D" id="1.10.10.60">
    <property type="entry name" value="Homeodomain-like"/>
    <property type="match status" value="1"/>
</dbReference>
<dbReference type="InterPro" id="IPR001647">
    <property type="entry name" value="HTH_TetR"/>
</dbReference>
<dbReference type="AlphaFoldDB" id="A0A1I3DMZ3"/>
<sequence>MVDDKKDLIIGAALKRFSRFGIAKTTMSEVADDLKLSKANLYYYFPDKFSLIEAIVYQIIEESDVTINHALETITDTLGLLIRMLDIKKEYFEKYYMLILNLQEMNISDEKWVQLSEKMFQREVGTISKIFKKGIDNGELVTFDVTSTSELYVAMVRGLAMFCDRATPHALLDRDEVNRILEKQKQAAAIFINGIKK</sequence>
<dbReference type="SUPFAM" id="SSF46689">
    <property type="entry name" value="Homeodomain-like"/>
    <property type="match status" value="1"/>
</dbReference>
<evidence type="ECO:0000256" key="4">
    <source>
        <dbReference type="PROSITE-ProRule" id="PRU00335"/>
    </source>
</evidence>
<dbReference type="STRING" id="1477437.SAMN05444682_101556"/>
<gene>
    <name evidence="6" type="ORF">SAMN05444682_101556</name>
</gene>
<dbReference type="InterPro" id="IPR036271">
    <property type="entry name" value="Tet_transcr_reg_TetR-rel_C_sf"/>
</dbReference>
<keyword evidence="7" id="KW-1185">Reference proteome</keyword>
<evidence type="ECO:0000313" key="7">
    <source>
        <dbReference type="Proteomes" id="UP000198670"/>
    </source>
</evidence>
<accession>A0A1I3DMZ3</accession>
<evidence type="ECO:0000259" key="5">
    <source>
        <dbReference type="PROSITE" id="PS50977"/>
    </source>
</evidence>
<feature type="domain" description="HTH tetR-type" evidence="5">
    <location>
        <begin position="3"/>
        <end position="63"/>
    </location>
</feature>
<dbReference type="PANTHER" id="PTHR47506">
    <property type="entry name" value="TRANSCRIPTIONAL REGULATORY PROTEIN"/>
    <property type="match status" value="1"/>
</dbReference>
<dbReference type="GO" id="GO:0045892">
    <property type="term" value="P:negative regulation of DNA-templated transcription"/>
    <property type="evidence" value="ECO:0007669"/>
    <property type="project" value="InterPro"/>
</dbReference>
<dbReference type="Pfam" id="PF00440">
    <property type="entry name" value="TetR_N"/>
    <property type="match status" value="1"/>
</dbReference>
<organism evidence="6 7">
    <name type="scientific">Parapedobacter indicus</name>
    <dbReference type="NCBI Taxonomy" id="1477437"/>
    <lineage>
        <taxon>Bacteria</taxon>
        <taxon>Pseudomonadati</taxon>
        <taxon>Bacteroidota</taxon>
        <taxon>Sphingobacteriia</taxon>
        <taxon>Sphingobacteriales</taxon>
        <taxon>Sphingobacteriaceae</taxon>
        <taxon>Parapedobacter</taxon>
    </lineage>
</organism>
<dbReference type="InterPro" id="IPR009057">
    <property type="entry name" value="Homeodomain-like_sf"/>
</dbReference>
<dbReference type="GO" id="GO:0003677">
    <property type="term" value="F:DNA binding"/>
    <property type="evidence" value="ECO:0007669"/>
    <property type="project" value="UniProtKB-UniRule"/>
</dbReference>
<dbReference type="SUPFAM" id="SSF48498">
    <property type="entry name" value="Tetracyclin repressor-like, C-terminal domain"/>
    <property type="match status" value="1"/>
</dbReference>
<dbReference type="RefSeq" id="WP_090623894.1">
    <property type="nucleotide sequence ID" value="NZ_FOQO01000001.1"/>
</dbReference>
<dbReference type="Proteomes" id="UP000198670">
    <property type="component" value="Unassembled WGS sequence"/>
</dbReference>
<evidence type="ECO:0000256" key="2">
    <source>
        <dbReference type="ARBA" id="ARBA00023125"/>
    </source>
</evidence>
<dbReference type="OrthoDB" id="9802802at2"/>
<evidence type="ECO:0000313" key="6">
    <source>
        <dbReference type="EMBL" id="SFH88097.1"/>
    </source>
</evidence>
<evidence type="ECO:0000256" key="1">
    <source>
        <dbReference type="ARBA" id="ARBA00023015"/>
    </source>
</evidence>